<feature type="transmembrane region" description="Helical" evidence="8">
    <location>
        <begin position="191"/>
        <end position="213"/>
    </location>
</feature>
<evidence type="ECO:0000256" key="2">
    <source>
        <dbReference type="ARBA" id="ARBA00004141"/>
    </source>
</evidence>
<accession>A0A1Y1UB26</accession>
<reference evidence="9 10" key="1">
    <citation type="submission" date="2017-03" db="EMBL/GenBank/DDBJ databases">
        <title>Widespread Adenine N6-methylation of Active Genes in Fungi.</title>
        <authorList>
            <consortium name="DOE Joint Genome Institute"/>
            <person name="Mondo S.J."/>
            <person name="Dannebaum R.O."/>
            <person name="Kuo R.C."/>
            <person name="Louie K.B."/>
            <person name="Bewick A.J."/>
            <person name="Labutti K."/>
            <person name="Haridas S."/>
            <person name="Kuo A."/>
            <person name="Salamov A."/>
            <person name="Ahrendt S.R."/>
            <person name="Lau R."/>
            <person name="Bowen B.P."/>
            <person name="Lipzen A."/>
            <person name="Sullivan W."/>
            <person name="Andreopoulos W.B."/>
            <person name="Clum A."/>
            <person name="Lindquist E."/>
            <person name="Daum C."/>
            <person name="Northen T.R."/>
            <person name="Ramamoorthy G."/>
            <person name="Schmitz R.J."/>
            <person name="Gryganskyi A."/>
            <person name="Culley D."/>
            <person name="Magnuson J."/>
            <person name="James T.Y."/>
            <person name="O'Malley M.A."/>
            <person name="Stajich J.E."/>
            <person name="Spatafora J.W."/>
            <person name="Visel A."/>
            <person name="Grigoriev I.V."/>
        </authorList>
    </citation>
    <scope>NUCLEOTIDE SEQUENCE [LARGE SCALE GENOMIC DNA]</scope>
    <source>
        <strain evidence="9 10">NRRL Y-17943</strain>
    </source>
</reference>
<evidence type="ECO:0000256" key="4">
    <source>
        <dbReference type="ARBA" id="ARBA00015388"/>
    </source>
</evidence>
<dbReference type="RefSeq" id="XP_021869430.1">
    <property type="nucleotide sequence ID" value="XM_022016480.1"/>
</dbReference>
<gene>
    <name evidence="9" type="ORF">BD324DRAFT_631958</name>
</gene>
<comment type="subcellular location">
    <subcellularLocation>
        <location evidence="8">Cell membrane</location>
        <topology evidence="8">Multi-pass membrane protein</topology>
    </subcellularLocation>
    <subcellularLocation>
        <location evidence="2">Membrane</location>
        <topology evidence="2">Multi-pass membrane protein</topology>
    </subcellularLocation>
</comment>
<comment type="similarity">
    <text evidence="3 8">Belongs to the CTL (choline transporter-like) family.</text>
</comment>
<dbReference type="GO" id="GO:0022857">
    <property type="term" value="F:transmembrane transporter activity"/>
    <property type="evidence" value="ECO:0007669"/>
    <property type="project" value="UniProtKB-UniRule"/>
</dbReference>
<proteinExistence type="inferred from homology"/>
<evidence type="ECO:0000256" key="5">
    <source>
        <dbReference type="ARBA" id="ARBA00022692"/>
    </source>
</evidence>
<name>A0A1Y1UB26_9TREE</name>
<dbReference type="AlphaFoldDB" id="A0A1Y1UB26"/>
<feature type="transmembrane region" description="Helical" evidence="8">
    <location>
        <begin position="219"/>
        <end position="243"/>
    </location>
</feature>
<evidence type="ECO:0000256" key="7">
    <source>
        <dbReference type="ARBA" id="ARBA00023136"/>
    </source>
</evidence>
<comment type="caution">
    <text evidence="8">Lacks conserved residue(s) required for the propagation of feature annotation.</text>
</comment>
<comment type="caution">
    <text evidence="9">The sequence shown here is derived from an EMBL/GenBank/DDBJ whole genome shotgun (WGS) entry which is preliminary data.</text>
</comment>
<feature type="transmembrane region" description="Helical" evidence="8">
    <location>
        <begin position="34"/>
        <end position="55"/>
    </location>
</feature>
<evidence type="ECO:0000256" key="1">
    <source>
        <dbReference type="ARBA" id="ARBA00002957"/>
    </source>
</evidence>
<evidence type="ECO:0000313" key="10">
    <source>
        <dbReference type="Proteomes" id="UP000193218"/>
    </source>
</evidence>
<evidence type="ECO:0000313" key="9">
    <source>
        <dbReference type="EMBL" id="ORX35240.1"/>
    </source>
</evidence>
<keyword evidence="5 8" id="KW-0812">Transmembrane</keyword>
<evidence type="ECO:0000256" key="3">
    <source>
        <dbReference type="ARBA" id="ARBA00007168"/>
    </source>
</evidence>
<evidence type="ECO:0000256" key="8">
    <source>
        <dbReference type="RuleBase" id="RU368066"/>
    </source>
</evidence>
<feature type="transmembrane region" description="Helical" evidence="8">
    <location>
        <begin position="119"/>
        <end position="140"/>
    </location>
</feature>
<dbReference type="InterPro" id="IPR007603">
    <property type="entry name" value="Choline_transptr-like"/>
</dbReference>
<dbReference type="PANTHER" id="PTHR12385:SF4">
    <property type="entry name" value="PROTEIN PNS1"/>
    <property type="match status" value="1"/>
</dbReference>
<dbReference type="GO" id="GO:0005886">
    <property type="term" value="C:plasma membrane"/>
    <property type="evidence" value="ECO:0007669"/>
    <property type="project" value="UniProtKB-SubCell"/>
</dbReference>
<sequence length="253" mass="27499">MMRPTIAGMFVYLGPALLVVGMLAEAALFFSQTIYLGGCVNLGSAAVLVLVVYLLRHRFELAKMCLMTAAEIIKHNFSIIMVTFTVLIIQLALVILNIFATLGVFLRFQPAHQECGEGVYCSAAVTVAGCVFTIFAQIWLSSVISNLMIVALAGGPFSSDYFHPRSQETGTGLRLGSWDAFSQAVKHSTGAAAFGAFLVGFIHFVHSVVNGLCHMHGNIGAECLACCCRIILGWLLAILDWLVSMFNKYVYNR</sequence>
<dbReference type="STRING" id="4999.A0A1Y1UB26"/>
<keyword evidence="7 8" id="KW-0472">Membrane</keyword>
<feature type="transmembrane region" description="Helical" evidence="8">
    <location>
        <begin position="76"/>
        <end position="99"/>
    </location>
</feature>
<dbReference type="Proteomes" id="UP000193218">
    <property type="component" value="Unassembled WGS sequence"/>
</dbReference>
<dbReference type="OrthoDB" id="2576433at2759"/>
<organism evidence="9 10">
    <name type="scientific">Kockovaella imperatae</name>
    <dbReference type="NCBI Taxonomy" id="4999"/>
    <lineage>
        <taxon>Eukaryota</taxon>
        <taxon>Fungi</taxon>
        <taxon>Dikarya</taxon>
        <taxon>Basidiomycota</taxon>
        <taxon>Agaricomycotina</taxon>
        <taxon>Tremellomycetes</taxon>
        <taxon>Tremellales</taxon>
        <taxon>Cuniculitremaceae</taxon>
        <taxon>Kockovaella</taxon>
    </lineage>
</organism>
<evidence type="ECO:0000256" key="6">
    <source>
        <dbReference type="ARBA" id="ARBA00022989"/>
    </source>
</evidence>
<dbReference type="InParanoid" id="A0A1Y1UB26"/>
<dbReference type="EMBL" id="NBSH01000011">
    <property type="protein sequence ID" value="ORX35240.1"/>
    <property type="molecule type" value="Genomic_DNA"/>
</dbReference>
<dbReference type="GeneID" id="33558289"/>
<comment type="function">
    <text evidence="1 8">Probably involved in transport through the plasma membrane.</text>
</comment>
<protein>
    <recommendedName>
        <fullName evidence="4 8">Protein PNS1</fullName>
    </recommendedName>
</protein>
<dbReference type="Pfam" id="PF04515">
    <property type="entry name" value="Choline_transpo"/>
    <property type="match status" value="1"/>
</dbReference>
<feature type="transmembrane region" description="Helical" evidence="8">
    <location>
        <begin position="7"/>
        <end position="28"/>
    </location>
</feature>
<keyword evidence="6 8" id="KW-1133">Transmembrane helix</keyword>
<dbReference type="PANTHER" id="PTHR12385">
    <property type="entry name" value="CHOLINE TRANSPORTER-LIKE (SLC FAMILY 44)"/>
    <property type="match status" value="1"/>
</dbReference>
<keyword evidence="10" id="KW-1185">Reference proteome</keyword>